<feature type="domain" description="Ubiquitin-like" evidence="3">
    <location>
        <begin position="213"/>
        <end position="287"/>
    </location>
</feature>
<dbReference type="Pfam" id="PF11976">
    <property type="entry name" value="Rad60-SLD"/>
    <property type="match status" value="1"/>
</dbReference>
<dbReference type="InterPro" id="IPR022617">
    <property type="entry name" value="Rad60/SUMO-like_dom"/>
</dbReference>
<dbReference type="PRINTS" id="PR00190">
    <property type="entry name" value="ACTIN"/>
</dbReference>
<evidence type="ECO:0000313" key="4">
    <source>
        <dbReference type="EMBL" id="KRY59929.1"/>
    </source>
</evidence>
<dbReference type="InterPro" id="IPR000626">
    <property type="entry name" value="Ubiquitin-like_dom"/>
</dbReference>
<dbReference type="PANTHER" id="PTHR11937">
    <property type="entry name" value="ACTIN"/>
    <property type="match status" value="1"/>
</dbReference>
<proteinExistence type="inferred from homology"/>
<reference evidence="4 5" key="1">
    <citation type="submission" date="2015-01" db="EMBL/GenBank/DDBJ databases">
        <title>Evolution of Trichinella species and genotypes.</title>
        <authorList>
            <person name="Korhonen P.K."/>
            <person name="Edoardo P."/>
            <person name="Giuseppe L.R."/>
            <person name="Gasser R.B."/>
        </authorList>
    </citation>
    <scope>NUCLEOTIDE SEQUENCE [LARGE SCALE GENOMIC DNA]</scope>
    <source>
        <strain evidence="4">ISS120</strain>
    </source>
</reference>
<dbReference type="Gene3D" id="3.30.420.40">
    <property type="match status" value="2"/>
</dbReference>
<evidence type="ECO:0000256" key="1">
    <source>
        <dbReference type="ARBA" id="ARBA00006752"/>
    </source>
</evidence>
<dbReference type="InterPro" id="IPR029071">
    <property type="entry name" value="Ubiquitin-like_domsf"/>
</dbReference>
<dbReference type="SMART" id="SM00213">
    <property type="entry name" value="UBQ"/>
    <property type="match status" value="1"/>
</dbReference>
<evidence type="ECO:0000259" key="3">
    <source>
        <dbReference type="PROSITE" id="PS50053"/>
    </source>
</evidence>
<accession>A0A0V1DE58</accession>
<dbReference type="InterPro" id="IPR004000">
    <property type="entry name" value="Actin"/>
</dbReference>
<dbReference type="STRING" id="45882.A0A0V1DE58"/>
<dbReference type="OrthoDB" id="442921at2759"/>
<gene>
    <name evidence="4" type="primary">ACT6</name>
    <name evidence="4" type="ORF">T03_6605</name>
</gene>
<dbReference type="SUPFAM" id="SSF53067">
    <property type="entry name" value="Actin-like ATPase domain"/>
    <property type="match status" value="2"/>
</dbReference>
<dbReference type="InterPro" id="IPR043129">
    <property type="entry name" value="ATPase_NBD"/>
</dbReference>
<comment type="caution">
    <text evidence="4">The sequence shown here is derived from an EMBL/GenBank/DDBJ whole genome shotgun (WGS) entry which is preliminary data.</text>
</comment>
<evidence type="ECO:0000256" key="2">
    <source>
        <dbReference type="RuleBase" id="RU000487"/>
    </source>
</evidence>
<name>A0A0V1DE58_TRIBR</name>
<evidence type="ECO:0000313" key="5">
    <source>
        <dbReference type="Proteomes" id="UP000054653"/>
    </source>
</evidence>
<sequence length="287" mass="32283">MDPDSTRPVVIDNGSGVDLQEVMHHLQASYVGDEAQNMRGLLTLEYPIEHGTVTNWDDMEILWYHAFCNELRVAPKEHPVLLTEAPMNPNNCGGGVSHTLPIFEGFTLPHAILRVDLARGDLTDYMVNLLNERGCSFTTTDDFEHAIMTEQHNIHLNTSYQLPDGHVIRIGSERFRCPEALFQPLLMRCLWSSCDAMANDAKSEANNAQSDFIQLRVVSQDGKEVTFRVDMDVPLIKLMKTYSERTGIGLGSGFVFDGSRLDDTKTPKELNMEENDIIDVYQQQHGG</sequence>
<protein>
    <submittedName>
        <fullName evidence="4">Actin-like protein</fullName>
    </submittedName>
</protein>
<dbReference type="SUPFAM" id="SSF54236">
    <property type="entry name" value="Ubiquitin-like"/>
    <property type="match status" value="1"/>
</dbReference>
<dbReference type="PROSITE" id="PS50053">
    <property type="entry name" value="UBIQUITIN_2"/>
    <property type="match status" value="1"/>
</dbReference>
<dbReference type="Proteomes" id="UP000054653">
    <property type="component" value="Unassembled WGS sequence"/>
</dbReference>
<comment type="similarity">
    <text evidence="1 2">Belongs to the actin family.</text>
</comment>
<dbReference type="AlphaFoldDB" id="A0A0V1DE58"/>
<dbReference type="SMART" id="SM00268">
    <property type="entry name" value="ACTIN"/>
    <property type="match status" value="1"/>
</dbReference>
<dbReference type="FunFam" id="3.30.420.40:FF:000050">
    <property type="entry name" value="Actin, alpha skeletal muscle"/>
    <property type="match status" value="1"/>
</dbReference>
<dbReference type="Pfam" id="PF00022">
    <property type="entry name" value="Actin"/>
    <property type="match status" value="2"/>
</dbReference>
<keyword evidence="5" id="KW-1185">Reference proteome</keyword>
<dbReference type="EMBL" id="JYDI01000009">
    <property type="protein sequence ID" value="KRY59929.1"/>
    <property type="molecule type" value="Genomic_DNA"/>
</dbReference>
<dbReference type="Gene3D" id="3.90.640.10">
    <property type="entry name" value="Actin, Chain A, domain 4"/>
    <property type="match status" value="1"/>
</dbReference>
<organism evidence="4 5">
    <name type="scientific">Trichinella britovi</name>
    <name type="common">Parasitic roundworm</name>
    <dbReference type="NCBI Taxonomy" id="45882"/>
    <lineage>
        <taxon>Eukaryota</taxon>
        <taxon>Metazoa</taxon>
        <taxon>Ecdysozoa</taxon>
        <taxon>Nematoda</taxon>
        <taxon>Enoplea</taxon>
        <taxon>Dorylaimia</taxon>
        <taxon>Trichinellida</taxon>
        <taxon>Trichinellidae</taxon>
        <taxon>Trichinella</taxon>
    </lineage>
</organism>
<dbReference type="Gene3D" id="3.10.20.90">
    <property type="entry name" value="Phosphatidylinositol 3-kinase Catalytic Subunit, Chain A, domain 1"/>
    <property type="match status" value="1"/>
</dbReference>